<sequence length="140" mass="15652">MFERSNQLVVLNFTAFAIFLENSTMYQAATLYTELGFDHLKTTLLMVVQNSFGTFSAICGTIALSIFRKRSCFVAAASLMPSLSVAISLPWSIKPGSLVRMFLTRTTGTVHIFVWFVSQTTAANKNVDVFTSFYDCLLYK</sequence>
<proteinExistence type="predicted"/>
<keyword evidence="1" id="KW-0472">Membrane</keyword>
<protein>
    <submittedName>
        <fullName evidence="2">CIC11C00000006034</fullName>
    </submittedName>
</protein>
<feature type="transmembrane region" description="Helical" evidence="1">
    <location>
        <begin position="73"/>
        <end position="93"/>
    </location>
</feature>
<gene>
    <name evidence="2" type="ORF">SAMEA4029009_CIC11G00000006034</name>
</gene>
<evidence type="ECO:0000313" key="3">
    <source>
        <dbReference type="Proteomes" id="UP000182259"/>
    </source>
</evidence>
<dbReference type="AlphaFoldDB" id="A0A1L0BN63"/>
<keyword evidence="1" id="KW-1133">Transmembrane helix</keyword>
<reference evidence="2 3" key="1">
    <citation type="submission" date="2016-10" db="EMBL/GenBank/DDBJ databases">
        <authorList>
            <person name="de Groot N.N."/>
        </authorList>
    </citation>
    <scope>NUCLEOTIDE SEQUENCE [LARGE SCALE GENOMIC DNA]</scope>
    <source>
        <strain evidence="2 3">PYCC 4715</strain>
    </source>
</reference>
<organism evidence="2 3">
    <name type="scientific">Sungouiella intermedia</name>
    <dbReference type="NCBI Taxonomy" id="45354"/>
    <lineage>
        <taxon>Eukaryota</taxon>
        <taxon>Fungi</taxon>
        <taxon>Dikarya</taxon>
        <taxon>Ascomycota</taxon>
        <taxon>Saccharomycotina</taxon>
        <taxon>Pichiomycetes</taxon>
        <taxon>Metschnikowiaceae</taxon>
        <taxon>Sungouiella</taxon>
    </lineage>
</organism>
<keyword evidence="1" id="KW-0812">Transmembrane</keyword>
<feature type="transmembrane region" description="Helical" evidence="1">
    <location>
        <begin position="47"/>
        <end position="66"/>
    </location>
</feature>
<evidence type="ECO:0000256" key="1">
    <source>
        <dbReference type="SAM" id="Phobius"/>
    </source>
</evidence>
<evidence type="ECO:0000313" key="2">
    <source>
        <dbReference type="EMBL" id="SGZ52839.1"/>
    </source>
</evidence>
<dbReference type="Proteomes" id="UP000182259">
    <property type="component" value="Chromosome II"/>
</dbReference>
<accession>A0A1L0BN63</accession>
<dbReference type="EMBL" id="LT635765">
    <property type="protein sequence ID" value="SGZ52839.1"/>
    <property type="molecule type" value="Genomic_DNA"/>
</dbReference>
<name>A0A1L0BN63_9ASCO</name>